<protein>
    <submittedName>
        <fullName evidence="1">8753_t:CDS:1</fullName>
    </submittedName>
</protein>
<sequence length="179" mass="20899">ESIHSNEYIAIEDMIISRNKYERPFQGCEQFYVRSKLSDNFVIGIEFDVDTQGEYMPKKFAKRLSTIKAWNNILNDSIISDVKFTFYDISKILATRSEYFEDFSKSFGLNQKKKQSTDINEPISSLNDAMDLDNQFSIHKKAEYKAALDLHAIADKYLVDEHEAWAKKLIRVIIDQKFS</sequence>
<gene>
    <name evidence="1" type="ORF">AGERDE_LOCUS10857</name>
</gene>
<feature type="non-terminal residue" evidence="1">
    <location>
        <position position="179"/>
    </location>
</feature>
<name>A0A9N9GVX6_9GLOM</name>
<accession>A0A9N9GVX6</accession>
<dbReference type="Proteomes" id="UP000789831">
    <property type="component" value="Unassembled WGS sequence"/>
</dbReference>
<keyword evidence="2" id="KW-1185">Reference proteome</keyword>
<dbReference type="EMBL" id="CAJVPL010003775">
    <property type="protein sequence ID" value="CAG8638290.1"/>
    <property type="molecule type" value="Genomic_DNA"/>
</dbReference>
<organism evidence="1 2">
    <name type="scientific">Ambispora gerdemannii</name>
    <dbReference type="NCBI Taxonomy" id="144530"/>
    <lineage>
        <taxon>Eukaryota</taxon>
        <taxon>Fungi</taxon>
        <taxon>Fungi incertae sedis</taxon>
        <taxon>Mucoromycota</taxon>
        <taxon>Glomeromycotina</taxon>
        <taxon>Glomeromycetes</taxon>
        <taxon>Archaeosporales</taxon>
        <taxon>Ambisporaceae</taxon>
        <taxon>Ambispora</taxon>
    </lineage>
</organism>
<reference evidence="1" key="1">
    <citation type="submission" date="2021-06" db="EMBL/GenBank/DDBJ databases">
        <authorList>
            <person name="Kallberg Y."/>
            <person name="Tangrot J."/>
            <person name="Rosling A."/>
        </authorList>
    </citation>
    <scope>NUCLEOTIDE SEQUENCE</scope>
    <source>
        <strain evidence="1">MT106</strain>
    </source>
</reference>
<evidence type="ECO:0000313" key="1">
    <source>
        <dbReference type="EMBL" id="CAG8638290.1"/>
    </source>
</evidence>
<comment type="caution">
    <text evidence="1">The sequence shown here is derived from an EMBL/GenBank/DDBJ whole genome shotgun (WGS) entry which is preliminary data.</text>
</comment>
<dbReference type="AlphaFoldDB" id="A0A9N9GVX6"/>
<evidence type="ECO:0000313" key="2">
    <source>
        <dbReference type="Proteomes" id="UP000789831"/>
    </source>
</evidence>
<proteinExistence type="predicted"/>